<dbReference type="AlphaFoldDB" id="A0A9D5DL35"/>
<evidence type="ECO:0000313" key="1">
    <source>
        <dbReference type="EMBL" id="KAJ1606477.1"/>
    </source>
</evidence>
<reference evidence="1" key="1">
    <citation type="submission" date="2022-10" db="EMBL/GenBank/DDBJ databases">
        <title>Adaptive evolution leads to modifications in subtelomeric GC content in a zoonotic Cryptosporidium species.</title>
        <authorList>
            <person name="Li J."/>
            <person name="Feng Y."/>
            <person name="Xiao L."/>
        </authorList>
    </citation>
    <scope>NUCLEOTIDE SEQUENCE</scope>
    <source>
        <strain evidence="1">33844</strain>
    </source>
</reference>
<name>A0A9D5DL35_9CRYT</name>
<protein>
    <submittedName>
        <fullName evidence="1">Uncharacterized protein</fullName>
    </submittedName>
</protein>
<dbReference type="OrthoDB" id="341968at2759"/>
<organism evidence="1">
    <name type="scientific">Cryptosporidium canis</name>
    <dbReference type="NCBI Taxonomy" id="195482"/>
    <lineage>
        <taxon>Eukaryota</taxon>
        <taxon>Sar</taxon>
        <taxon>Alveolata</taxon>
        <taxon>Apicomplexa</taxon>
        <taxon>Conoidasida</taxon>
        <taxon>Coccidia</taxon>
        <taxon>Eucoccidiorida</taxon>
        <taxon>Eimeriorina</taxon>
        <taxon>Cryptosporidiidae</taxon>
        <taxon>Cryptosporidium</taxon>
    </lineage>
</organism>
<accession>A0A9D5DL35</accession>
<dbReference type="EMBL" id="JAPCXC010000076">
    <property type="protein sequence ID" value="KAJ1606477.1"/>
    <property type="molecule type" value="Genomic_DNA"/>
</dbReference>
<gene>
    <name evidence="1" type="ORF">OJ253_2717</name>
</gene>
<sequence length="720" mass="82391">MSSDSEESWHSILEPESLEDVFRKRIIEFDPVLGLGVSRKIRGRSLELIDTLILPLCKVEKGDISLCSFPKLSNIDRLVVTYSCPVEQLGQVLDDVESSVSLLKISELHVVKSSLAGGFEEFGGDDESMLRDIVSHMRGPIRVLKLKNMELSMFGVLRLLQLEEFSKLERLELEDCELEGIRRARVGDRGKWRVSVDSVREVALIRTDPAIARFCPHLKVSWNAEGRVTLETTIPFEDGVYDLFRGYNNLEGDSGIEFLELRVPSGEASDSQFLESFFVRGFPELEHLRELRITGSKKCHPDLRRRGRYDVVRQLDETRVQYRRESAFPRLQRLELRDLYISLDTFDHLLLMFSLTGTVGPGYTFQEDGGFKENQKVSACYNLRFEYGSSRNHKYNINRYQGMSIQEESDFMLNSDYAKLGFSPPDDNALKSGLDGAPSPICAGSKDHRSYQGCGWGSFQTQSGDYNLRSTQGVGSQNLQPSQRDSQVMQPFLDIKSWEIRLSRGKEASLVGSKERICFSDYGVLVLDNQIQEMRYQSATEVHRNLISKTILEYLVDPLKTRLSISNSRVILSLGFDNLIYSGYVLGVLSECQHTIQELSALSFLIPIQFFCQLELDMIQVLNVSLFKNRNLVPADLIKLCTWIERYGRRLRQIHIRVTGASSKWVPKETEIKRLVHVWKKMCPEARKRDQVKFECCFTDHIFSKMDRLSADFELGTDSD</sequence>
<comment type="caution">
    <text evidence="1">The sequence shown here is derived from an EMBL/GenBank/DDBJ whole genome shotgun (WGS) entry which is preliminary data.</text>
</comment>
<dbReference type="Proteomes" id="UP001067231">
    <property type="component" value="Unassembled WGS sequence"/>
</dbReference>
<proteinExistence type="predicted"/>